<keyword evidence="3" id="KW-0131">Cell cycle</keyword>
<comment type="caution">
    <text evidence="7">The sequence shown here is derived from an EMBL/GenBank/DDBJ whole genome shotgun (WGS) entry which is preliminary data.</text>
</comment>
<organism evidence="7 8">
    <name type="scientific">Paragonimus heterotremus</name>
    <dbReference type="NCBI Taxonomy" id="100268"/>
    <lineage>
        <taxon>Eukaryota</taxon>
        <taxon>Metazoa</taxon>
        <taxon>Spiralia</taxon>
        <taxon>Lophotrochozoa</taxon>
        <taxon>Platyhelminthes</taxon>
        <taxon>Trematoda</taxon>
        <taxon>Digenea</taxon>
        <taxon>Plagiorchiida</taxon>
        <taxon>Troglotremata</taxon>
        <taxon>Troglotrematidae</taxon>
        <taxon>Paragonimus</taxon>
    </lineage>
</organism>
<evidence type="ECO:0000256" key="3">
    <source>
        <dbReference type="ARBA" id="ARBA00023306"/>
    </source>
</evidence>
<feature type="domain" description="BRCT" evidence="6">
    <location>
        <begin position="1093"/>
        <end position="1157"/>
    </location>
</feature>
<feature type="domain" description="FHA" evidence="5">
    <location>
        <begin position="45"/>
        <end position="95"/>
    </location>
</feature>
<name>A0A8J4WGX9_9TREM</name>
<feature type="compositionally biased region" description="Basic residues" evidence="4">
    <location>
        <begin position="1045"/>
        <end position="1056"/>
    </location>
</feature>
<dbReference type="Pfam" id="PF00498">
    <property type="entry name" value="FHA"/>
    <property type="match status" value="1"/>
</dbReference>
<evidence type="ECO:0000313" key="7">
    <source>
        <dbReference type="EMBL" id="KAF5401333.1"/>
    </source>
</evidence>
<dbReference type="SUPFAM" id="SSF52113">
    <property type="entry name" value="BRCT domain"/>
    <property type="match status" value="1"/>
</dbReference>
<proteinExistence type="predicted"/>
<dbReference type="InterPro" id="IPR008984">
    <property type="entry name" value="SMAD_FHA_dom_sf"/>
</dbReference>
<dbReference type="InterPro" id="IPR050923">
    <property type="entry name" value="Cell_Proc_Reg/RNA_Proc"/>
</dbReference>
<dbReference type="EMBL" id="LUCH01002546">
    <property type="protein sequence ID" value="KAF5401333.1"/>
    <property type="molecule type" value="Genomic_DNA"/>
</dbReference>
<dbReference type="SMART" id="SM00240">
    <property type="entry name" value="FHA"/>
    <property type="match status" value="1"/>
</dbReference>
<dbReference type="PROSITE" id="PS50172">
    <property type="entry name" value="BRCT"/>
    <property type="match status" value="1"/>
</dbReference>
<dbReference type="CDD" id="cd17744">
    <property type="entry name" value="BRCT_MDC1_rpt1"/>
    <property type="match status" value="1"/>
</dbReference>
<feature type="region of interest" description="Disordered" evidence="4">
    <location>
        <begin position="1034"/>
        <end position="1062"/>
    </location>
</feature>
<dbReference type="InterPro" id="IPR000253">
    <property type="entry name" value="FHA_dom"/>
</dbReference>
<dbReference type="InterPro" id="IPR001357">
    <property type="entry name" value="BRCT_dom"/>
</dbReference>
<dbReference type="InterPro" id="IPR036420">
    <property type="entry name" value="BRCT_dom_sf"/>
</dbReference>
<dbReference type="Proteomes" id="UP000748531">
    <property type="component" value="Unassembled WGS sequence"/>
</dbReference>
<evidence type="ECO:0000259" key="6">
    <source>
        <dbReference type="PROSITE" id="PS50172"/>
    </source>
</evidence>
<evidence type="ECO:0000256" key="4">
    <source>
        <dbReference type="SAM" id="MobiDB-lite"/>
    </source>
</evidence>
<feature type="compositionally biased region" description="Polar residues" evidence="4">
    <location>
        <begin position="919"/>
        <end position="931"/>
    </location>
</feature>
<comment type="subcellular location">
    <subcellularLocation>
        <location evidence="1">Chromosome</location>
    </subcellularLocation>
</comment>
<evidence type="ECO:0000313" key="8">
    <source>
        <dbReference type="Proteomes" id="UP000748531"/>
    </source>
</evidence>
<evidence type="ECO:0000256" key="1">
    <source>
        <dbReference type="ARBA" id="ARBA00004286"/>
    </source>
</evidence>
<dbReference type="Gene3D" id="3.40.50.10190">
    <property type="entry name" value="BRCT domain"/>
    <property type="match status" value="1"/>
</dbReference>
<dbReference type="CDD" id="cd22665">
    <property type="entry name" value="FHA_MDC1"/>
    <property type="match status" value="1"/>
</dbReference>
<dbReference type="OrthoDB" id="342264at2759"/>
<dbReference type="GO" id="GO:0005694">
    <property type="term" value="C:chromosome"/>
    <property type="evidence" value="ECO:0007669"/>
    <property type="project" value="UniProtKB-SubCell"/>
</dbReference>
<sequence>MDDFFSTQPLTVTHCDFQRDVEKVLYLFLEINSSHVMHCINEGFSVLGRDAECDIYLEDKSLSRKHARFELDSNGICTVMDLGSLNGTWRNDLLLKPNVRYELRSGDRIRVGSVKGVLNLEQANSNHDVSTQLTQSPSRESTRFCLKDLTNTTNIANSESPARSVHSLVNQKPSSQDSNTSANLLANIVINADEVPEDLLPNASQYVSRSPSPGGFKLVETRNPVITPEPCLGHALLTKMLICETQMTESADVSSPGTNMIYTEKFVAETEPFDVPDAVLTGTPTIPTHSHLRRLTEAVCSTTTASEITHTLNSPPYGRPSFNVVTVHTPAPHVKPAVSSTPYSANLSSTTPLVCDSEPGLHSNKQISSDFHSRCSELPETQPDGQLLAVESALFVNESEVFLNPGSLDVPPMNQIPHSPQSVVFETAQLKGPSGSTEPVSQVNNVLDQQKSRKNDSFDSRTSLVDHSSALSGASAVLTLDLDRTPSHTMDHPIAIDQLELTQPMIILNPNIVDNVLSNRPTDLPNSTSFRQPITEPSSPTVDNLVAPTPFADVPVLSNVDSLREPNELSELTQPMVQFKRVSLTSSRKSIRLVDAVDLDLSQEEYTGHLTTDKHMQQPPDCKPITEQVSPTVDDLASKSFTGPSQTPSNEPQITRVFARKSKTTVKRSHIRDTRHSMADRVSSFLLSNEIGVVHFRTRQRRRSSDVLMESDECQLGSKELFDIPGASCGLVRRASQVFTGSSEYSGLPKRDVNKLKSVAVDKLYKSTNSRTLRIPSPVLLPDSILSEDPSQLDDSASRSYNPVPEACKHVLHPVIRKLTIAEETTVNLKSSTTGHATSLDTERVMPKFAGGPSPRSAVSLAGFDESPQEIDSKVTSVVAQANFTSVPLVDLSSFSDLAQHSQELDKRTRNIYCDSDSESLSVDQTSPIRKTTTRRNSRALTVRKNLPAKASRKSTRRVSVESPPETTVFIGKPAKRSRLSTTSERQCLPPVRRSKRISCLPVVHVTIETESPPTSTEKVSTSRRTRISALAERDPTYHPPVLMKRSKRPRSKTKKNQTSTFSRACTSLNETNESSLVILERCDPVSHTKSDQMHLLFSGVDSRQFERVLPLLGASETGDYLLASHLVTDHWKRTLKMLYARARDIPIVSVDWLIACNRCRKEPYPDPLAFRLFPPHTATAEFVPDCPSLSGSNSSRSSSRRSGLICRKLFMSGWSVRSTSAVLPPAADLARLTQLAGGFWMSDSDLDRAVKTQPARTLLIATVDEWSAVRGSASARKSKIGTLKLTRSVKNALRSLPCVTVEWFLQAVMMRVPPAWPIDKNIQIH</sequence>
<dbReference type="PANTHER" id="PTHR23308">
    <property type="entry name" value="NUCLEAR INHIBITOR OF PROTEIN PHOSPHATASE-1"/>
    <property type="match status" value="1"/>
</dbReference>
<keyword evidence="2" id="KW-0158">Chromosome</keyword>
<gene>
    <name evidence="7" type="ORF">PHET_05223</name>
</gene>
<dbReference type="PROSITE" id="PS50006">
    <property type="entry name" value="FHA_DOMAIN"/>
    <property type="match status" value="1"/>
</dbReference>
<protein>
    <recommendedName>
        <fullName evidence="9">Mediator of DNA damage checkpoint protein 1</fullName>
    </recommendedName>
</protein>
<dbReference type="Gene3D" id="2.60.200.20">
    <property type="match status" value="1"/>
</dbReference>
<feature type="region of interest" description="Disordered" evidence="4">
    <location>
        <begin position="919"/>
        <end position="965"/>
    </location>
</feature>
<evidence type="ECO:0000259" key="5">
    <source>
        <dbReference type="PROSITE" id="PS50006"/>
    </source>
</evidence>
<evidence type="ECO:0000256" key="2">
    <source>
        <dbReference type="ARBA" id="ARBA00022454"/>
    </source>
</evidence>
<keyword evidence="8" id="KW-1185">Reference proteome</keyword>
<reference evidence="7" key="1">
    <citation type="submission" date="2019-05" db="EMBL/GenBank/DDBJ databases">
        <title>Annotation for the trematode Paragonimus heterotremus.</title>
        <authorList>
            <person name="Choi Y.-J."/>
        </authorList>
    </citation>
    <scope>NUCLEOTIDE SEQUENCE</scope>
    <source>
        <strain evidence="7">LC</strain>
    </source>
</reference>
<evidence type="ECO:0008006" key="9">
    <source>
        <dbReference type="Google" id="ProtNLM"/>
    </source>
</evidence>
<dbReference type="SUPFAM" id="SSF49879">
    <property type="entry name" value="SMAD/FHA domain"/>
    <property type="match status" value="1"/>
</dbReference>
<accession>A0A8J4WGX9</accession>